<name>A0ABP8IAS1_9BACT</name>
<proteinExistence type="predicted"/>
<dbReference type="EMBL" id="BAABGZ010000017">
    <property type="protein sequence ID" value="GAA4354941.1"/>
    <property type="molecule type" value="Genomic_DNA"/>
</dbReference>
<keyword evidence="3" id="KW-1185">Reference proteome</keyword>
<feature type="transmembrane region" description="Helical" evidence="1">
    <location>
        <begin position="86"/>
        <end position="105"/>
    </location>
</feature>
<evidence type="ECO:0000313" key="2">
    <source>
        <dbReference type="EMBL" id="GAA4354941.1"/>
    </source>
</evidence>
<gene>
    <name evidence="2" type="ORF">GCM10023185_17280</name>
</gene>
<protein>
    <submittedName>
        <fullName evidence="2">Uncharacterized protein</fullName>
    </submittedName>
</protein>
<dbReference type="Proteomes" id="UP001501153">
    <property type="component" value="Unassembled WGS sequence"/>
</dbReference>
<evidence type="ECO:0000256" key="1">
    <source>
        <dbReference type="SAM" id="Phobius"/>
    </source>
</evidence>
<reference evidence="3" key="1">
    <citation type="journal article" date="2019" name="Int. J. Syst. Evol. Microbiol.">
        <title>The Global Catalogue of Microorganisms (GCM) 10K type strain sequencing project: providing services to taxonomists for standard genome sequencing and annotation.</title>
        <authorList>
            <consortium name="The Broad Institute Genomics Platform"/>
            <consortium name="The Broad Institute Genome Sequencing Center for Infectious Disease"/>
            <person name="Wu L."/>
            <person name="Ma J."/>
        </authorList>
    </citation>
    <scope>NUCLEOTIDE SEQUENCE [LARGE SCALE GENOMIC DNA]</scope>
    <source>
        <strain evidence="3">JCM 17923</strain>
    </source>
</reference>
<accession>A0ABP8IAS1</accession>
<evidence type="ECO:0000313" key="3">
    <source>
        <dbReference type="Proteomes" id="UP001501153"/>
    </source>
</evidence>
<organism evidence="2 3">
    <name type="scientific">Hymenobacter saemangeumensis</name>
    <dbReference type="NCBI Taxonomy" id="1084522"/>
    <lineage>
        <taxon>Bacteria</taxon>
        <taxon>Pseudomonadati</taxon>
        <taxon>Bacteroidota</taxon>
        <taxon>Cytophagia</taxon>
        <taxon>Cytophagales</taxon>
        <taxon>Hymenobacteraceae</taxon>
        <taxon>Hymenobacter</taxon>
    </lineage>
</organism>
<keyword evidence="1" id="KW-0472">Membrane</keyword>
<comment type="caution">
    <text evidence="2">The sequence shown here is derived from an EMBL/GenBank/DDBJ whole genome shotgun (WGS) entry which is preliminary data.</text>
</comment>
<sequence length="106" mass="12169">MLFAPKKARHILSRAGSTNLINYAEITIRMIPAAGLILYADYSKYPDVFKVLGWFMLGTSLMLYIIPRRLHYGYSHKWSVLIKPLYFQLISPFSFLFGGALIYGVM</sequence>
<feature type="transmembrane region" description="Helical" evidence="1">
    <location>
        <begin position="48"/>
        <end position="66"/>
    </location>
</feature>
<keyword evidence="1" id="KW-1133">Transmembrane helix</keyword>
<keyword evidence="1" id="KW-0812">Transmembrane</keyword>